<name>A0A8S5UPI5_9CAUD</name>
<proteinExistence type="predicted"/>
<protein>
    <recommendedName>
        <fullName evidence="1">DUF5675 domain-containing protein</fullName>
    </recommendedName>
</protein>
<evidence type="ECO:0000259" key="1">
    <source>
        <dbReference type="Pfam" id="PF18925"/>
    </source>
</evidence>
<dbReference type="InterPro" id="IPR043732">
    <property type="entry name" value="DUF5675"/>
</dbReference>
<accession>A0A8S5UPI5</accession>
<sequence>MNVSSFEGIRVHAGNTSADTEGCLILGENK</sequence>
<dbReference type="EMBL" id="BK016114">
    <property type="protein sequence ID" value="DAF96409.1"/>
    <property type="molecule type" value="Genomic_DNA"/>
</dbReference>
<organism evidence="2">
    <name type="scientific">Podoviridae sp. ctG4L18</name>
    <dbReference type="NCBI Taxonomy" id="2825234"/>
    <lineage>
        <taxon>Viruses</taxon>
        <taxon>Duplodnaviria</taxon>
        <taxon>Heunggongvirae</taxon>
        <taxon>Uroviricota</taxon>
        <taxon>Caudoviricetes</taxon>
    </lineage>
</organism>
<dbReference type="Pfam" id="PF18925">
    <property type="entry name" value="DUF5675"/>
    <property type="match status" value="1"/>
</dbReference>
<evidence type="ECO:0000313" key="2">
    <source>
        <dbReference type="EMBL" id="DAF96409.1"/>
    </source>
</evidence>
<feature type="domain" description="DUF5675" evidence="1">
    <location>
        <begin position="2"/>
        <end position="29"/>
    </location>
</feature>
<reference evidence="2" key="1">
    <citation type="journal article" date="2021" name="Proc. Natl. Acad. Sci. U.S.A.">
        <title>A Catalog of Tens of Thousands of Viruses from Human Metagenomes Reveals Hidden Associations with Chronic Diseases.</title>
        <authorList>
            <person name="Tisza M.J."/>
            <person name="Buck C.B."/>
        </authorList>
    </citation>
    <scope>NUCLEOTIDE SEQUENCE</scope>
    <source>
        <strain evidence="2">CtG4L18</strain>
    </source>
</reference>